<dbReference type="PANTHER" id="PTHR35870:SF1">
    <property type="entry name" value="PROTEIN, PUTATIVE (AFU_ORTHOLOGUE AFUA_5G03330)-RELATED"/>
    <property type="match status" value="1"/>
</dbReference>
<organism evidence="2 3">
    <name type="scientific">Penicillium salamii</name>
    <dbReference type="NCBI Taxonomy" id="1612424"/>
    <lineage>
        <taxon>Eukaryota</taxon>
        <taxon>Fungi</taxon>
        <taxon>Dikarya</taxon>
        <taxon>Ascomycota</taxon>
        <taxon>Pezizomycotina</taxon>
        <taxon>Eurotiomycetes</taxon>
        <taxon>Eurotiomycetidae</taxon>
        <taxon>Eurotiales</taxon>
        <taxon>Aspergillaceae</taxon>
        <taxon>Penicillium</taxon>
    </lineage>
</organism>
<accession>A0A9W4NQJ2</accession>
<reference evidence="2" key="1">
    <citation type="submission" date="2021-07" db="EMBL/GenBank/DDBJ databases">
        <authorList>
            <person name="Branca A.L. A."/>
        </authorList>
    </citation>
    <scope>NUCLEOTIDE SEQUENCE</scope>
</reference>
<keyword evidence="1" id="KW-0560">Oxidoreductase</keyword>
<keyword evidence="3" id="KW-1185">Reference proteome</keyword>
<dbReference type="GO" id="GO:0016491">
    <property type="term" value="F:oxidoreductase activity"/>
    <property type="evidence" value="ECO:0007669"/>
    <property type="project" value="UniProtKB-KW"/>
</dbReference>
<proteinExistence type="predicted"/>
<dbReference type="Proteomes" id="UP001152649">
    <property type="component" value="Unassembled WGS sequence"/>
</dbReference>
<evidence type="ECO:0008006" key="4">
    <source>
        <dbReference type="Google" id="ProtNLM"/>
    </source>
</evidence>
<gene>
    <name evidence="2" type="ORF">PSALAMII_LOCUS8157</name>
</gene>
<dbReference type="InterPro" id="IPR025337">
    <property type="entry name" value="Questin_oxidase-like"/>
</dbReference>
<evidence type="ECO:0000313" key="2">
    <source>
        <dbReference type="EMBL" id="CAG8404690.1"/>
    </source>
</evidence>
<name>A0A9W4NQJ2_9EURO</name>
<sequence length="456" mass="52120">MATSTKIVLTPSHGGVFNQPGLSWASARKVSEVLQHDMENHHIYLNDIEFHDHIVHFMLTIWALGASPETIQLQYEREDKRQRPAYPRDESLIQSLSDKKVFMKYMYHEEQYSNYLAFFQREITQKGVPAIMKGYLFGGDELAESLLSRMFAGLVHPIIHLGFGIEFQQPAIVAQAFAQASVHKDYLAESFYNPAAVNSSTSCQGDKSLMEIMGEMRADRKIRDSSSHGDTDVFTEGILQRAGAEVVRYCSQWTVAEDQIHEKLVEMINTAIYWTSTAQNPNKELKLDFFFIHATNLSIFFKAFMDLPYLSASEKARFLEMKGRMDLLIWASRKMPEPQPDDISNYPIRLGWPEVFSKSYLHPSDDGHLAKFVRTVAFAQELCRSYEETSNIVLPVTGDMWLKIGNLGKTNSQHFRIRQYVLTINPAVDSVGLIFQDLWVRGSGFSESWAKFGPRK</sequence>
<dbReference type="PANTHER" id="PTHR35870">
    <property type="entry name" value="PROTEIN, PUTATIVE (AFU_ORTHOLOGUE AFUA_5G03330)-RELATED"/>
    <property type="match status" value="1"/>
</dbReference>
<evidence type="ECO:0000256" key="1">
    <source>
        <dbReference type="ARBA" id="ARBA00023002"/>
    </source>
</evidence>
<evidence type="ECO:0000313" key="3">
    <source>
        <dbReference type="Proteomes" id="UP001152649"/>
    </source>
</evidence>
<comment type="caution">
    <text evidence="2">The sequence shown here is derived from an EMBL/GenBank/DDBJ whole genome shotgun (WGS) entry which is preliminary data.</text>
</comment>
<protein>
    <recommendedName>
        <fullName evidence="4">HypA-like protein</fullName>
    </recommendedName>
</protein>
<dbReference type="Pfam" id="PF14027">
    <property type="entry name" value="Questin_oxidase"/>
    <property type="match status" value="1"/>
</dbReference>
<dbReference type="AlphaFoldDB" id="A0A9W4NQJ2"/>
<dbReference type="OrthoDB" id="10004862at2759"/>
<dbReference type="EMBL" id="CAJVPG010000421">
    <property type="protein sequence ID" value="CAG8404690.1"/>
    <property type="molecule type" value="Genomic_DNA"/>
</dbReference>